<gene>
    <name evidence="1" type="ORF">ColLi_13129</name>
</gene>
<organism evidence="1 2">
    <name type="scientific">Colletotrichum liriopes</name>
    <dbReference type="NCBI Taxonomy" id="708192"/>
    <lineage>
        <taxon>Eukaryota</taxon>
        <taxon>Fungi</taxon>
        <taxon>Dikarya</taxon>
        <taxon>Ascomycota</taxon>
        <taxon>Pezizomycotina</taxon>
        <taxon>Sordariomycetes</taxon>
        <taxon>Hypocreomycetidae</taxon>
        <taxon>Glomerellales</taxon>
        <taxon>Glomerellaceae</taxon>
        <taxon>Colletotrichum</taxon>
        <taxon>Colletotrichum spaethianum species complex</taxon>
    </lineage>
</organism>
<dbReference type="Proteomes" id="UP001055172">
    <property type="component" value="Unassembled WGS sequence"/>
</dbReference>
<comment type="caution">
    <text evidence="1">The sequence shown here is derived from an EMBL/GenBank/DDBJ whole genome shotgun (WGS) entry which is preliminary data.</text>
</comment>
<name>A0AA37H1L1_9PEZI</name>
<accession>A0AA37H1L1</accession>
<protein>
    <submittedName>
        <fullName evidence="1">Uncharacterized protein</fullName>
    </submittedName>
</protein>
<evidence type="ECO:0000313" key="1">
    <source>
        <dbReference type="EMBL" id="GJC90291.1"/>
    </source>
</evidence>
<dbReference type="AlphaFoldDB" id="A0AA37H1L1"/>
<keyword evidence="2" id="KW-1185">Reference proteome</keyword>
<proteinExistence type="predicted"/>
<sequence length="119" mass="13250">MAQLRLHSFLADRLNLAIITASADVIPLIYYMREARVEIVIDVASRANFGDCNPRVVARVTYSHAHTKAEVAAKCRRIVTDTAGYVRTAIAIKFPYSAAISSNRARQAQGVLRRYLDLT</sequence>
<reference evidence="1 2" key="1">
    <citation type="submission" date="2021-07" db="EMBL/GenBank/DDBJ databases">
        <title>Genome data of Colletotrichum spaethianum.</title>
        <authorList>
            <person name="Utami Y.D."/>
            <person name="Hiruma K."/>
        </authorList>
    </citation>
    <scope>NUCLEOTIDE SEQUENCE [LARGE SCALE GENOMIC DNA]</scope>
    <source>
        <strain evidence="1 2">MAFF 242679</strain>
    </source>
</reference>
<evidence type="ECO:0000313" key="2">
    <source>
        <dbReference type="Proteomes" id="UP001055172"/>
    </source>
</evidence>
<dbReference type="EMBL" id="BPPX01000051">
    <property type="protein sequence ID" value="GJC90291.1"/>
    <property type="molecule type" value="Genomic_DNA"/>
</dbReference>